<reference evidence="1" key="1">
    <citation type="submission" date="2020-05" db="EMBL/GenBank/DDBJ databases">
        <authorList>
            <person name="Chiriac C."/>
            <person name="Salcher M."/>
            <person name="Ghai R."/>
            <person name="Kavagutti S V."/>
        </authorList>
    </citation>
    <scope>NUCLEOTIDE SEQUENCE</scope>
</reference>
<protein>
    <submittedName>
        <fullName evidence="1">Uncharacterized protein</fullName>
    </submittedName>
</protein>
<dbReference type="EMBL" id="LR796923">
    <property type="protein sequence ID" value="CAB4175034.1"/>
    <property type="molecule type" value="Genomic_DNA"/>
</dbReference>
<gene>
    <name evidence="1" type="ORF">UFOVP972_104</name>
</gene>
<sequence length="71" mass="7727">MSTLKVGDTVMWRGGFGSEAPRKAKVTGIEVCPAGSKYGTSRESVEWSKIHSVVVDLDNGHWAKGHQISRL</sequence>
<proteinExistence type="predicted"/>
<accession>A0A6J5Q621</accession>
<name>A0A6J5Q621_9CAUD</name>
<evidence type="ECO:0000313" key="1">
    <source>
        <dbReference type="EMBL" id="CAB4175034.1"/>
    </source>
</evidence>
<organism evidence="1">
    <name type="scientific">uncultured Caudovirales phage</name>
    <dbReference type="NCBI Taxonomy" id="2100421"/>
    <lineage>
        <taxon>Viruses</taxon>
        <taxon>Duplodnaviria</taxon>
        <taxon>Heunggongvirae</taxon>
        <taxon>Uroviricota</taxon>
        <taxon>Caudoviricetes</taxon>
        <taxon>Peduoviridae</taxon>
        <taxon>Maltschvirus</taxon>
        <taxon>Maltschvirus maltsch</taxon>
    </lineage>
</organism>